<protein>
    <submittedName>
        <fullName evidence="2">Disulfide bond formation protein DsbA</fullName>
    </submittedName>
</protein>
<dbReference type="Pfam" id="PF01323">
    <property type="entry name" value="DSBA"/>
    <property type="match status" value="1"/>
</dbReference>
<dbReference type="EMBL" id="MCGQ01000022">
    <property type="protein sequence ID" value="OXY92902.1"/>
    <property type="molecule type" value="Genomic_DNA"/>
</dbReference>
<dbReference type="InterPro" id="IPR036249">
    <property type="entry name" value="Thioredoxin-like_sf"/>
</dbReference>
<dbReference type="Gene3D" id="3.40.30.10">
    <property type="entry name" value="Glutaredoxin"/>
    <property type="match status" value="1"/>
</dbReference>
<evidence type="ECO:0000313" key="2">
    <source>
        <dbReference type="EMBL" id="OXY92902.1"/>
    </source>
</evidence>
<keyword evidence="3" id="KW-1185">Reference proteome</keyword>
<evidence type="ECO:0000259" key="1">
    <source>
        <dbReference type="Pfam" id="PF01323"/>
    </source>
</evidence>
<dbReference type="PANTHER" id="PTHR13887">
    <property type="entry name" value="GLUTATHIONE S-TRANSFERASE KAPPA"/>
    <property type="match status" value="1"/>
</dbReference>
<gene>
    <name evidence="2" type="ORF">BEK98_25610</name>
</gene>
<accession>A0A233SB93</accession>
<dbReference type="SUPFAM" id="SSF52833">
    <property type="entry name" value="Thioredoxin-like"/>
    <property type="match status" value="1"/>
</dbReference>
<comment type="caution">
    <text evidence="2">The sequence shown here is derived from an EMBL/GenBank/DDBJ whole genome shotgun (WGS) entry which is preliminary data.</text>
</comment>
<organism evidence="2 3">
    <name type="scientific">Streptomyces diastatochromogenes</name>
    <dbReference type="NCBI Taxonomy" id="42236"/>
    <lineage>
        <taxon>Bacteria</taxon>
        <taxon>Bacillati</taxon>
        <taxon>Actinomycetota</taxon>
        <taxon>Actinomycetes</taxon>
        <taxon>Kitasatosporales</taxon>
        <taxon>Streptomycetaceae</taxon>
        <taxon>Streptomyces</taxon>
    </lineage>
</organism>
<feature type="domain" description="DSBA-like thioredoxin" evidence="1">
    <location>
        <begin position="2"/>
        <end position="202"/>
    </location>
</feature>
<dbReference type="Proteomes" id="UP000215483">
    <property type="component" value="Unassembled WGS sequence"/>
</dbReference>
<sequence>MTVDVWADMLCPWCYLGEQRLDTAIASSPHAANIDLRVHSFQLDPDAPTTTVPTLEYLAGKYGASQEQARTMEENMARQAAAEGLPYVVDRPAGNTLDLLRLVHLGAEHEVAWKYLQAMQAEVFGGNADAFEHTTLVRLGERLGIPGEQIREVLAGDRYADRVRADQDQAVRLGARGVPFTVLGGRLGIPGAVSVEQYTNAINQAWEQIND</sequence>
<dbReference type="AlphaFoldDB" id="A0A233SB93"/>
<evidence type="ECO:0000313" key="3">
    <source>
        <dbReference type="Proteomes" id="UP000215483"/>
    </source>
</evidence>
<dbReference type="PANTHER" id="PTHR13887:SF41">
    <property type="entry name" value="THIOREDOXIN SUPERFAMILY PROTEIN"/>
    <property type="match status" value="1"/>
</dbReference>
<dbReference type="CDD" id="cd03024">
    <property type="entry name" value="DsbA_FrnE"/>
    <property type="match status" value="1"/>
</dbReference>
<proteinExistence type="predicted"/>
<name>A0A233SB93_STRDA</name>
<dbReference type="GO" id="GO:0016491">
    <property type="term" value="F:oxidoreductase activity"/>
    <property type="evidence" value="ECO:0007669"/>
    <property type="project" value="InterPro"/>
</dbReference>
<dbReference type="InterPro" id="IPR001853">
    <property type="entry name" value="DSBA-like_thioredoxin_dom"/>
</dbReference>
<reference evidence="2 3" key="1">
    <citation type="submission" date="2016-07" db="EMBL/GenBank/DDBJ databases">
        <title>Draft genome of Streptomyces diastatochromogenes.</title>
        <authorList>
            <person name="Podduturi R."/>
            <person name="Lukassen M.B."/>
            <person name="Clausen N."/>
            <person name="Nielsen J.L."/>
            <person name="Jorgensen N.O."/>
        </authorList>
    </citation>
    <scope>NUCLEOTIDE SEQUENCE [LARGE SCALE GENOMIC DNA]</scope>
    <source>
        <strain evidence="2 3">DSM 40608</strain>
    </source>
</reference>